<feature type="region of interest" description="Disordered" evidence="1">
    <location>
        <begin position="488"/>
        <end position="534"/>
    </location>
</feature>
<feature type="compositionally biased region" description="Basic and acidic residues" evidence="1">
    <location>
        <begin position="753"/>
        <end position="788"/>
    </location>
</feature>
<feature type="compositionally biased region" description="Acidic residues" evidence="1">
    <location>
        <begin position="665"/>
        <end position="675"/>
    </location>
</feature>
<feature type="region of interest" description="Disordered" evidence="1">
    <location>
        <begin position="591"/>
        <end position="796"/>
    </location>
</feature>
<gene>
    <name evidence="2" type="ORF">P5673_026598</name>
</gene>
<feature type="compositionally biased region" description="Basic residues" evidence="1">
    <location>
        <begin position="644"/>
        <end position="653"/>
    </location>
</feature>
<feature type="compositionally biased region" description="Low complexity" evidence="1">
    <location>
        <begin position="213"/>
        <end position="223"/>
    </location>
</feature>
<dbReference type="AlphaFoldDB" id="A0AAD9UW91"/>
<feature type="region of interest" description="Disordered" evidence="1">
    <location>
        <begin position="546"/>
        <end position="568"/>
    </location>
</feature>
<evidence type="ECO:0000313" key="3">
    <source>
        <dbReference type="Proteomes" id="UP001249851"/>
    </source>
</evidence>
<keyword evidence="3" id="KW-1185">Reference proteome</keyword>
<feature type="region of interest" description="Disordered" evidence="1">
    <location>
        <begin position="1"/>
        <end position="64"/>
    </location>
</feature>
<proteinExistence type="predicted"/>
<feature type="compositionally biased region" description="Basic and acidic residues" evidence="1">
    <location>
        <begin position="501"/>
        <end position="524"/>
    </location>
</feature>
<reference evidence="2" key="1">
    <citation type="journal article" date="2023" name="G3 (Bethesda)">
        <title>Whole genome assembly and annotation of the endangered Caribbean coral Acropora cervicornis.</title>
        <authorList>
            <person name="Selwyn J.D."/>
            <person name="Vollmer S.V."/>
        </authorList>
    </citation>
    <scope>NUCLEOTIDE SEQUENCE</scope>
    <source>
        <strain evidence="2">K2</strain>
    </source>
</reference>
<comment type="caution">
    <text evidence="2">The sequence shown here is derived from an EMBL/GenBank/DDBJ whole genome shotgun (WGS) entry which is preliminary data.</text>
</comment>
<feature type="compositionally biased region" description="Basic and acidic residues" evidence="1">
    <location>
        <begin position="602"/>
        <end position="624"/>
    </location>
</feature>
<organism evidence="2 3">
    <name type="scientific">Acropora cervicornis</name>
    <name type="common">Staghorn coral</name>
    <dbReference type="NCBI Taxonomy" id="6130"/>
    <lineage>
        <taxon>Eukaryota</taxon>
        <taxon>Metazoa</taxon>
        <taxon>Cnidaria</taxon>
        <taxon>Anthozoa</taxon>
        <taxon>Hexacorallia</taxon>
        <taxon>Scleractinia</taxon>
        <taxon>Astrocoeniina</taxon>
        <taxon>Acroporidae</taxon>
        <taxon>Acropora</taxon>
    </lineage>
</organism>
<feature type="compositionally biased region" description="Polar residues" evidence="1">
    <location>
        <begin position="742"/>
        <end position="752"/>
    </location>
</feature>
<accession>A0AAD9UW91</accession>
<reference evidence="2" key="2">
    <citation type="journal article" date="2023" name="Science">
        <title>Genomic signatures of disease resistance in endangered staghorn corals.</title>
        <authorList>
            <person name="Vollmer S.V."/>
            <person name="Selwyn J.D."/>
            <person name="Despard B.A."/>
            <person name="Roesel C.L."/>
        </authorList>
    </citation>
    <scope>NUCLEOTIDE SEQUENCE</scope>
    <source>
        <strain evidence="2">K2</strain>
    </source>
</reference>
<feature type="region of interest" description="Disordered" evidence="1">
    <location>
        <begin position="155"/>
        <end position="223"/>
    </location>
</feature>
<evidence type="ECO:0000313" key="2">
    <source>
        <dbReference type="EMBL" id="KAK2552286.1"/>
    </source>
</evidence>
<dbReference type="EMBL" id="JARQWQ010000088">
    <property type="protein sequence ID" value="KAK2552286.1"/>
    <property type="molecule type" value="Genomic_DNA"/>
</dbReference>
<feature type="region of interest" description="Disordered" evidence="1">
    <location>
        <begin position="83"/>
        <end position="136"/>
    </location>
</feature>
<feature type="compositionally biased region" description="Low complexity" evidence="1">
    <location>
        <begin position="104"/>
        <end position="119"/>
    </location>
</feature>
<feature type="compositionally biased region" description="Polar residues" evidence="1">
    <location>
        <begin position="21"/>
        <end position="49"/>
    </location>
</feature>
<feature type="region of interest" description="Disordered" evidence="1">
    <location>
        <begin position="258"/>
        <end position="390"/>
    </location>
</feature>
<protein>
    <submittedName>
        <fullName evidence="2">Uncharacterized protein</fullName>
    </submittedName>
</protein>
<feature type="compositionally biased region" description="Polar residues" evidence="1">
    <location>
        <begin position="689"/>
        <end position="704"/>
    </location>
</feature>
<feature type="compositionally biased region" description="Basic residues" evidence="1">
    <location>
        <begin position="1"/>
        <end position="13"/>
    </location>
</feature>
<feature type="compositionally biased region" description="Polar residues" evidence="1">
    <location>
        <begin position="324"/>
        <end position="344"/>
    </location>
</feature>
<feature type="region of interest" description="Disordered" evidence="1">
    <location>
        <begin position="446"/>
        <end position="465"/>
    </location>
</feature>
<sequence length="967" mass="107317">MKAKRPKSSKRKNSKDDMLTENDNSNSVEMKEFASSTSQKSMASPTNNKEIGATSLLEKRRVSASVSEIRDLYSALQELVPGSGASSLSHQVVPEEEIPRDGVSSNRNSPRPRRSPNNSITERSTSPSLNNEEDSMSIRVRRLLPVIPRSTSKGNLALDVNANKSATKNQRTPTTERLDSSDEASSETQTNPTRKRMGRRGSSGDVLFGGGSNKNKASKNSSAMVRSASNIDLSRAAEAKPKSSGFFKLDRFLNSNLMGRRGSDGLVVTTKSSKQGLRRLSPLKIGRRGSGGDIVTTENAKSVPIPPSPLTLPPQDTDLRTDEQSPGATVNSSPKQSSQKNGINKFSHLSKEETPSAGLGPKELTAEEEDSTSQPDSVDGAPKPKTPVRLESHMDLLLNSLNELHGSPKEKLHASMSDPVKQLDQRRVSLGTEMQKLLGALQELCPGSDSDSLGELEARSRNGSVSCERATVERESLDQLEAYFSEKLRDATRAQRASKTPSEKSSESEVIHSDKEDGEGKERNLSLSSQKPSVEVVSVDEGIDLIDHPFNGSVKRPKSKEDRDQFANQVNKKLQDWLEKAMMLAQKEKGNLHTSFATSESEEFKYDSHDSDESDGNKDKEPQKIKRNLFNKLSFLRRGEKSRGKNNRHRRTRSMHDVTVALENELNDQDFEESTQSETTTAHGERKSSTVTRTRSLHTIGQTRNKSRSKQVKEAEDMKTDGKDLHSTTKANETVEGELDLQQPNKDNSFETASKETPWKTENFKTERATPRIQQSDKKTLKSSDSKKRLGRLPTNLPMFYRPDKLKCCTTQETPHQNDTESPSLNRKKFVSQNGVIYTGMEASFYTEKKNGKKLRKTSSDTVPYPGIFTDEGSNYFFGDRFVGEVTLVYPSTSPPGTLRRCASVDSFLNAKELQDSYESESNCSCHYGNSLMPDDAMSHHMSRRASDDQSLNSSYQPHIWDTEVII</sequence>
<feature type="compositionally biased region" description="Basic and acidic residues" evidence="1">
    <location>
        <begin position="711"/>
        <end position="727"/>
    </location>
</feature>
<feature type="compositionally biased region" description="Polar residues" evidence="1">
    <location>
        <begin position="120"/>
        <end position="130"/>
    </location>
</feature>
<dbReference type="Proteomes" id="UP001249851">
    <property type="component" value="Unassembled WGS sequence"/>
</dbReference>
<feature type="compositionally biased region" description="Polar residues" evidence="1">
    <location>
        <begin position="162"/>
        <end position="173"/>
    </location>
</feature>
<name>A0AAD9UW91_ACRCE</name>
<evidence type="ECO:0000256" key="1">
    <source>
        <dbReference type="SAM" id="MobiDB-lite"/>
    </source>
</evidence>